<reference evidence="3" key="1">
    <citation type="journal article" date="2019" name="Int. J. Syst. Evol. Microbiol.">
        <title>The Global Catalogue of Microorganisms (GCM) 10K type strain sequencing project: providing services to taxonomists for standard genome sequencing and annotation.</title>
        <authorList>
            <consortium name="The Broad Institute Genomics Platform"/>
            <consortium name="The Broad Institute Genome Sequencing Center for Infectious Disease"/>
            <person name="Wu L."/>
            <person name="Ma J."/>
        </authorList>
    </citation>
    <scope>NUCLEOTIDE SEQUENCE [LARGE SCALE GENOMIC DNA]</scope>
    <source>
        <strain evidence="3">CECT 7226</strain>
    </source>
</reference>
<evidence type="ECO:0000313" key="3">
    <source>
        <dbReference type="Proteomes" id="UP001223712"/>
    </source>
</evidence>
<protein>
    <recommendedName>
        <fullName evidence="4">50S ribosomal protein L33</fullName>
    </recommendedName>
</protein>
<proteinExistence type="predicted"/>
<evidence type="ECO:0008006" key="4">
    <source>
        <dbReference type="Google" id="ProtNLM"/>
    </source>
</evidence>
<dbReference type="RefSeq" id="WP_261838616.1">
    <property type="nucleotide sequence ID" value="NZ_AP025458.1"/>
</dbReference>
<evidence type="ECO:0000313" key="2">
    <source>
        <dbReference type="EMBL" id="MDN3700480.1"/>
    </source>
</evidence>
<name>A0ABT8CHM6_9VIBR</name>
<dbReference type="Proteomes" id="UP001223712">
    <property type="component" value="Unassembled WGS sequence"/>
</dbReference>
<accession>A0ABT8CHM6</accession>
<keyword evidence="3" id="KW-1185">Reference proteome</keyword>
<evidence type="ECO:0000256" key="1">
    <source>
        <dbReference type="SAM" id="Phobius"/>
    </source>
</evidence>
<feature type="transmembrane region" description="Helical" evidence="1">
    <location>
        <begin position="12"/>
        <end position="33"/>
    </location>
</feature>
<keyword evidence="1" id="KW-0812">Transmembrane</keyword>
<sequence>MRYRGRRWNNILMLSVIVFIGVLNLPTLIKMYLIEPDPEPEQQISSPYPFLLNPTAEIQALHAAKWSIVLEDGDWVYQMQESGNKQSVSARELLQRWQQLIGTEVDSKTYSNLAPQLNTPHTIEVWYQHQEEPQRITYYQLPEFWLLKNWNNQWLAVSIEKSYLFPNLSSDNSLILDD</sequence>
<gene>
    <name evidence="2" type="ORF">QWY96_05505</name>
</gene>
<comment type="caution">
    <text evidence="2">The sequence shown here is derived from an EMBL/GenBank/DDBJ whole genome shotgun (WGS) entry which is preliminary data.</text>
</comment>
<organism evidence="2 3">
    <name type="scientific">Vibrio artabrorum</name>
    <dbReference type="NCBI Taxonomy" id="446374"/>
    <lineage>
        <taxon>Bacteria</taxon>
        <taxon>Pseudomonadati</taxon>
        <taxon>Pseudomonadota</taxon>
        <taxon>Gammaproteobacteria</taxon>
        <taxon>Vibrionales</taxon>
        <taxon>Vibrionaceae</taxon>
        <taxon>Vibrio</taxon>
    </lineage>
</organism>
<keyword evidence="1" id="KW-1133">Transmembrane helix</keyword>
<dbReference type="EMBL" id="JAUFQY010000001">
    <property type="protein sequence ID" value="MDN3700480.1"/>
    <property type="molecule type" value="Genomic_DNA"/>
</dbReference>
<keyword evidence="1" id="KW-0472">Membrane</keyword>